<dbReference type="Pfam" id="PF13489">
    <property type="entry name" value="Methyltransf_23"/>
    <property type="match status" value="1"/>
</dbReference>
<organism evidence="1 2">
    <name type="scientific">Chlorobium ferrooxidans DSM 13031</name>
    <dbReference type="NCBI Taxonomy" id="377431"/>
    <lineage>
        <taxon>Bacteria</taxon>
        <taxon>Pseudomonadati</taxon>
        <taxon>Chlorobiota</taxon>
        <taxon>Chlorobiia</taxon>
        <taxon>Chlorobiales</taxon>
        <taxon>Chlorobiaceae</taxon>
        <taxon>Chlorobium/Pelodictyon group</taxon>
        <taxon>Chlorobium</taxon>
    </lineage>
</organism>
<sequence>MIHAHTRNCPICGDSARKLSFPYSTVFNGVPFHYCECRRCSSIFVDPVPDGSTFALMYAKANYHDVHYEKKEKAANSAYKESADLLAKFVNPGSLVLDYGCGTGGFLKALGSAGFVPFGVEFDADAAETAARHTGFKAISVESFNRLAEKPAFDVLHLGDVLEHLPDPAATLRELLGYLRHGGVLYVEGPLEINPSPVYLVAKSIGIIKRALHSRFSASHPPTHLFQVGEKQQSAFFKRIDPSLVQQFWRVSESGWPYIEGGRIKRIIAHIALRTGGLKIFGVTFGNRFQGLYIKK</sequence>
<dbReference type="RefSeq" id="WP_006365583.1">
    <property type="nucleotide sequence ID" value="NZ_AASE01000002.1"/>
</dbReference>
<dbReference type="SUPFAM" id="SSF53335">
    <property type="entry name" value="S-adenosyl-L-methionine-dependent methyltransferases"/>
    <property type="match status" value="1"/>
</dbReference>
<protein>
    <submittedName>
        <fullName evidence="1">SAM (And some other nucleotide) binding motif</fullName>
    </submittedName>
</protein>
<dbReference type="InterPro" id="IPR029063">
    <property type="entry name" value="SAM-dependent_MTases_sf"/>
</dbReference>
<evidence type="ECO:0000313" key="2">
    <source>
        <dbReference type="Proteomes" id="UP000004162"/>
    </source>
</evidence>
<dbReference type="AlphaFoldDB" id="Q0YTU6"/>
<reference evidence="1 2" key="1">
    <citation type="submission" date="2006-07" db="EMBL/GenBank/DDBJ databases">
        <title>Annotation of the draft genome assembly of Chlorobium ferroxidans DSM 13031.</title>
        <authorList>
            <consortium name="US DOE Joint Genome Institute (JGI-ORNL)"/>
            <person name="Larimer F."/>
            <person name="Land M."/>
            <person name="Hauser L."/>
        </authorList>
    </citation>
    <scope>NUCLEOTIDE SEQUENCE [LARGE SCALE GENOMIC DNA]</scope>
    <source>
        <strain evidence="1 2">DSM 13031</strain>
    </source>
</reference>
<dbReference type="OrthoDB" id="2370471at2"/>
<comment type="caution">
    <text evidence="1">The sequence shown here is derived from an EMBL/GenBank/DDBJ whole genome shotgun (WGS) entry which is preliminary data.</text>
</comment>
<dbReference type="Proteomes" id="UP000004162">
    <property type="component" value="Unassembled WGS sequence"/>
</dbReference>
<reference evidence="1 2" key="2">
    <citation type="submission" date="2006-07" db="EMBL/GenBank/DDBJ databases">
        <title>Sequencing of the draft genome and assembly of Chlorobium ferroxidans DSM 13031.</title>
        <authorList>
            <consortium name="US DOE Joint Genome Institute (JGI-PGF)"/>
            <person name="Copeland A."/>
            <person name="Lucas S."/>
            <person name="Lapidus A."/>
            <person name="Barry K."/>
            <person name="Glavina del Rio T."/>
            <person name="Dalin E."/>
            <person name="Tice H."/>
            <person name="Bruce D."/>
            <person name="Pitluck S."/>
            <person name="Richardson P."/>
        </authorList>
    </citation>
    <scope>NUCLEOTIDE SEQUENCE [LARGE SCALE GENOMIC DNA]</scope>
    <source>
        <strain evidence="1 2">DSM 13031</strain>
    </source>
</reference>
<dbReference type="Gene3D" id="3.40.50.150">
    <property type="entry name" value="Vaccinia Virus protein VP39"/>
    <property type="match status" value="1"/>
</dbReference>
<evidence type="ECO:0000313" key="1">
    <source>
        <dbReference type="EMBL" id="EAT59805.1"/>
    </source>
</evidence>
<name>Q0YTU6_9CHLB</name>
<keyword evidence="2" id="KW-1185">Reference proteome</keyword>
<dbReference type="CDD" id="cd02440">
    <property type="entry name" value="AdoMet_MTases"/>
    <property type="match status" value="1"/>
</dbReference>
<dbReference type="EMBL" id="AASE01000002">
    <property type="protein sequence ID" value="EAT59805.1"/>
    <property type="molecule type" value="Genomic_DNA"/>
</dbReference>
<dbReference type="PANTHER" id="PTHR43861">
    <property type="entry name" value="TRANS-ACONITATE 2-METHYLTRANSFERASE-RELATED"/>
    <property type="match status" value="1"/>
</dbReference>
<accession>Q0YTU6</accession>
<proteinExistence type="predicted"/>
<gene>
    <name evidence="1" type="ORF">CferDRAFT_1812</name>
</gene>